<evidence type="ECO:0000256" key="1">
    <source>
        <dbReference type="ARBA" id="ARBA00008857"/>
    </source>
</evidence>
<dbReference type="KEGG" id="mico:GDR74_02455"/>
<keyword evidence="2" id="KW-0229">DNA integration</keyword>
<dbReference type="InterPro" id="IPR013762">
    <property type="entry name" value="Integrase-like_cat_sf"/>
</dbReference>
<dbReference type="Gene3D" id="1.10.150.130">
    <property type="match status" value="1"/>
</dbReference>
<evidence type="ECO:0000259" key="5">
    <source>
        <dbReference type="Pfam" id="PF00589"/>
    </source>
</evidence>
<dbReference type="InterPro" id="IPR002104">
    <property type="entry name" value="Integrase_catalytic"/>
</dbReference>
<name>A0A5P9JU55_9HYPH</name>
<dbReference type="InterPro" id="IPR050090">
    <property type="entry name" value="Tyrosine_recombinase_XerCD"/>
</dbReference>
<evidence type="ECO:0000256" key="2">
    <source>
        <dbReference type="ARBA" id="ARBA00022908"/>
    </source>
</evidence>
<dbReference type="AlphaFoldDB" id="A0A5P9JU55"/>
<sequence length="370" mass="41336">MADQSGPSIQQVYDRYLDDPSVVRSTKTLLAYRSAYGRLIELISPETPIRAVTREVCREVLDTLRYLPPNAVKRYRGLSGLEAAARAKAEGLTPMGALTINGHIQKLSALLNWALNEGYIDRNPARGLKVIDPVRRKDKRHPFAPWQLQRIFGTPLYRGCQNDETGYARPGPNRPKRGRFWVPLIGLYSGMRLNEICQLDVTDVRVIDGVHCFVITTHGQSGTTDKRLKTGNAERIVPIHPKLIEISLLDYVARLGSLRPGKLFPELSVACTGYYSDTFSKWFANFLAKAGAKAPRTSFHSFRHNFRDALREAKVEKEIAYALGGWAGDGPDDESASAENYGRGFRIAALYDAIAKVSYPGLDLHHLEQP</sequence>
<keyword evidence="4" id="KW-0233">DNA recombination</keyword>
<dbReference type="RefSeq" id="WP_152584812.1">
    <property type="nucleotide sequence ID" value="NZ_CP045423.1"/>
</dbReference>
<dbReference type="PANTHER" id="PTHR30349">
    <property type="entry name" value="PHAGE INTEGRASE-RELATED"/>
    <property type="match status" value="1"/>
</dbReference>
<dbReference type="SUPFAM" id="SSF56349">
    <property type="entry name" value="DNA breaking-rejoining enzymes"/>
    <property type="match status" value="1"/>
</dbReference>
<proteinExistence type="inferred from homology"/>
<organism evidence="6 7">
    <name type="scientific">Microvirga thermotolerans</name>
    <dbReference type="NCBI Taxonomy" id="2651334"/>
    <lineage>
        <taxon>Bacteria</taxon>
        <taxon>Pseudomonadati</taxon>
        <taxon>Pseudomonadota</taxon>
        <taxon>Alphaproteobacteria</taxon>
        <taxon>Hyphomicrobiales</taxon>
        <taxon>Methylobacteriaceae</taxon>
        <taxon>Microvirga</taxon>
    </lineage>
</organism>
<keyword evidence="7" id="KW-1185">Reference proteome</keyword>
<dbReference type="GO" id="GO:0006310">
    <property type="term" value="P:DNA recombination"/>
    <property type="evidence" value="ECO:0007669"/>
    <property type="project" value="UniProtKB-KW"/>
</dbReference>
<dbReference type="Proteomes" id="UP000325614">
    <property type="component" value="Chromosome"/>
</dbReference>
<keyword evidence="3" id="KW-0238">DNA-binding</keyword>
<feature type="domain" description="Tyr recombinase" evidence="5">
    <location>
        <begin position="187"/>
        <end position="327"/>
    </location>
</feature>
<protein>
    <submittedName>
        <fullName evidence="6">Tyrosine-type recombinase/integrase</fullName>
    </submittedName>
</protein>
<dbReference type="GO" id="GO:0003677">
    <property type="term" value="F:DNA binding"/>
    <property type="evidence" value="ECO:0007669"/>
    <property type="project" value="UniProtKB-KW"/>
</dbReference>
<dbReference type="CDD" id="cd01184">
    <property type="entry name" value="INT_C_like_1"/>
    <property type="match status" value="1"/>
</dbReference>
<dbReference type="Pfam" id="PF00589">
    <property type="entry name" value="Phage_integrase"/>
    <property type="match status" value="1"/>
</dbReference>
<evidence type="ECO:0000313" key="7">
    <source>
        <dbReference type="Proteomes" id="UP000325614"/>
    </source>
</evidence>
<evidence type="ECO:0000256" key="4">
    <source>
        <dbReference type="ARBA" id="ARBA00023172"/>
    </source>
</evidence>
<dbReference type="EMBL" id="CP045423">
    <property type="protein sequence ID" value="QFU15166.1"/>
    <property type="molecule type" value="Genomic_DNA"/>
</dbReference>
<evidence type="ECO:0000313" key="6">
    <source>
        <dbReference type="EMBL" id="QFU15166.1"/>
    </source>
</evidence>
<dbReference type="PANTHER" id="PTHR30349:SF41">
    <property type="entry name" value="INTEGRASE_RECOMBINASE PROTEIN MJ0367-RELATED"/>
    <property type="match status" value="1"/>
</dbReference>
<gene>
    <name evidence="6" type="ORF">GDR74_02455</name>
</gene>
<dbReference type="InterPro" id="IPR011010">
    <property type="entry name" value="DNA_brk_join_enz"/>
</dbReference>
<evidence type="ECO:0000256" key="3">
    <source>
        <dbReference type="ARBA" id="ARBA00023125"/>
    </source>
</evidence>
<dbReference type="Gene3D" id="1.10.443.10">
    <property type="entry name" value="Intergrase catalytic core"/>
    <property type="match status" value="1"/>
</dbReference>
<accession>A0A5P9JU55</accession>
<dbReference type="InterPro" id="IPR010998">
    <property type="entry name" value="Integrase_recombinase_N"/>
</dbReference>
<dbReference type="GO" id="GO:0015074">
    <property type="term" value="P:DNA integration"/>
    <property type="evidence" value="ECO:0007669"/>
    <property type="project" value="UniProtKB-KW"/>
</dbReference>
<comment type="similarity">
    <text evidence="1">Belongs to the 'phage' integrase family.</text>
</comment>
<reference evidence="6 7" key="1">
    <citation type="submission" date="2019-10" db="EMBL/GenBank/DDBJ databases">
        <title>Isolation, Identification of Microvirga thermotolerans HR1, a novel thermophilic bacterium and Comparative Genomics of the genus Microvirga.</title>
        <authorList>
            <person name="Li J."/>
            <person name="Zhang W."/>
            <person name="Lin M."/>
            <person name="Wang J."/>
        </authorList>
    </citation>
    <scope>NUCLEOTIDE SEQUENCE [LARGE SCALE GENOMIC DNA]</scope>
    <source>
        <strain evidence="6 7">HR1</strain>
    </source>
</reference>